<organism evidence="1 2">
    <name type="scientific">Avena sativa</name>
    <name type="common">Oat</name>
    <dbReference type="NCBI Taxonomy" id="4498"/>
    <lineage>
        <taxon>Eukaryota</taxon>
        <taxon>Viridiplantae</taxon>
        <taxon>Streptophyta</taxon>
        <taxon>Embryophyta</taxon>
        <taxon>Tracheophyta</taxon>
        <taxon>Spermatophyta</taxon>
        <taxon>Magnoliopsida</taxon>
        <taxon>Liliopsida</taxon>
        <taxon>Poales</taxon>
        <taxon>Poaceae</taxon>
        <taxon>BOP clade</taxon>
        <taxon>Pooideae</taxon>
        <taxon>Poodae</taxon>
        <taxon>Poeae</taxon>
        <taxon>Poeae Chloroplast Group 1 (Aveneae type)</taxon>
        <taxon>Aveninae</taxon>
        <taxon>Avena</taxon>
    </lineage>
</organism>
<sequence>MASGMGNRASSTEDGEIRHPSSGYNGRGASGSNGLILSVEKEIEEMQRRLQQMEELEQYEILPAAASHEIPAVAETEWDTSEVDARSIYVGNVDYDCLPEEVQQHFQDCGTVNRVTILTDNFGHPKGFAYVEFLEVEAVQNALLLNDTELHGRRLKVSPKRTNIPGMNHPRGRRLYDPYYPPYPTYGRVPRFRRPPRIIAGLQAAEAFVSSSEDDLLVMVHCYELS</sequence>
<evidence type="ECO:0000313" key="1">
    <source>
        <dbReference type="EnsemblPlants" id="AVESA.00010b.r2.1AG0057810.4.CDS"/>
    </source>
</evidence>
<dbReference type="EnsemblPlants" id="AVESA.00010b.r2.1AG0057810.4">
    <property type="protein sequence ID" value="AVESA.00010b.r2.1AG0057810.4.CDS"/>
    <property type="gene ID" value="AVESA.00010b.r2.1AG0057810"/>
</dbReference>
<reference evidence="1" key="2">
    <citation type="submission" date="2025-09" db="UniProtKB">
        <authorList>
            <consortium name="EnsemblPlants"/>
        </authorList>
    </citation>
    <scope>IDENTIFICATION</scope>
</reference>
<evidence type="ECO:0000313" key="2">
    <source>
        <dbReference type="Proteomes" id="UP001732700"/>
    </source>
</evidence>
<proteinExistence type="predicted"/>
<name>A0ACD5TIA6_AVESA</name>
<protein>
    <submittedName>
        <fullName evidence="1">Uncharacterized protein</fullName>
    </submittedName>
</protein>
<dbReference type="Proteomes" id="UP001732700">
    <property type="component" value="Chromosome 1A"/>
</dbReference>
<reference evidence="1" key="1">
    <citation type="submission" date="2021-05" db="EMBL/GenBank/DDBJ databases">
        <authorList>
            <person name="Scholz U."/>
            <person name="Mascher M."/>
            <person name="Fiebig A."/>
        </authorList>
    </citation>
    <scope>NUCLEOTIDE SEQUENCE [LARGE SCALE GENOMIC DNA]</scope>
</reference>
<accession>A0ACD5TIA6</accession>
<keyword evidence="2" id="KW-1185">Reference proteome</keyword>